<dbReference type="Proteomes" id="UP001165186">
    <property type="component" value="Unassembled WGS sequence"/>
</dbReference>
<protein>
    <submittedName>
        <fullName evidence="1">Alcohol dehydrogenase protein</fullName>
    </submittedName>
</protein>
<reference evidence="1" key="1">
    <citation type="submission" date="2024-09" db="EMBL/GenBank/DDBJ databases">
        <title>Draft Genome Sequences of Neofusicoccum parvum.</title>
        <authorList>
            <person name="Ashida A."/>
            <person name="Camagna M."/>
            <person name="Tanaka A."/>
            <person name="Takemoto D."/>
        </authorList>
    </citation>
    <scope>NUCLEOTIDE SEQUENCE</scope>
    <source>
        <strain evidence="1">PPO83</strain>
    </source>
</reference>
<accession>A0ACB5SNB0</accession>
<organism evidence="1 2">
    <name type="scientific">Neofusicoccum parvum</name>
    <dbReference type="NCBI Taxonomy" id="310453"/>
    <lineage>
        <taxon>Eukaryota</taxon>
        <taxon>Fungi</taxon>
        <taxon>Dikarya</taxon>
        <taxon>Ascomycota</taxon>
        <taxon>Pezizomycotina</taxon>
        <taxon>Dothideomycetes</taxon>
        <taxon>Dothideomycetes incertae sedis</taxon>
        <taxon>Botryosphaeriales</taxon>
        <taxon>Botryosphaeriaceae</taxon>
        <taxon>Neofusicoccum</taxon>
    </lineage>
</organism>
<name>A0ACB5SNB0_9PEZI</name>
<gene>
    <name evidence="1" type="primary">g1297</name>
    <name evidence="1" type="ORF">NpPPO83_00001297</name>
</gene>
<proteinExistence type="predicted"/>
<sequence>MAFNVSSNATMRGVVYQGVPFEMVVQDLPMPTIGNQTDAIVRITTSAICGSDLHVYRGVNGGTPPWNMGHEALGYISEIGSAVSSLSVGDYVVIPDTANHGHLELEPTSLDFFGNGAVLSEGLQSEYARVRFADDNLIPIPLTPETTNRSIEQDYLTISDIFGTAWTSLDYAGFEPGDTVAVFGAGPVGLLVAYSALLRGASRVYSVDHVQMRLERAASIGAIPIDFTADAVTQILEHEPNGVMRSVDAVGMEAVNSNLEHEDGIVITQMISVTHLAGGIGIPGVYSTQENSPGAPLGSTLSPNISISMSDFFSKGLSMRSGAVDPKLVAPELVSLISSGKAQPGFIKSAEISIEEAPEYYARFNRQEELKVYIHFD</sequence>
<dbReference type="EMBL" id="BSXG01000152">
    <property type="protein sequence ID" value="GME49261.1"/>
    <property type="molecule type" value="Genomic_DNA"/>
</dbReference>
<evidence type="ECO:0000313" key="2">
    <source>
        <dbReference type="Proteomes" id="UP001165186"/>
    </source>
</evidence>
<evidence type="ECO:0000313" key="1">
    <source>
        <dbReference type="EMBL" id="GME49261.1"/>
    </source>
</evidence>
<comment type="caution">
    <text evidence="1">The sequence shown here is derived from an EMBL/GenBank/DDBJ whole genome shotgun (WGS) entry which is preliminary data.</text>
</comment>
<keyword evidence="2" id="KW-1185">Reference proteome</keyword>